<name>A0A5J6TIL9_9CAUD</name>
<dbReference type="Proteomes" id="UP000327317">
    <property type="component" value="Segment"/>
</dbReference>
<dbReference type="EMBL" id="MN234187">
    <property type="protein sequence ID" value="QFG10248.1"/>
    <property type="molecule type" value="Genomic_DNA"/>
</dbReference>
<sequence>MGEAELNELVGSLFKDLIDSVRVPEPLVVAPGLVVQNPTKKTANALMNARSEEEAQKLIFGDDYEKAMELFDPQPVQVWNAFMDKYNEHFFFGSKSQQQIAYVADVIKRYWKALTWDFQHILGVNVLDYFSAPCRCGQCRERHGDFAARYATHRTWDQFVIFYEALLSWRGSYTQALFLNDPEVIDAQAKASDADWKPQKPGLWQWTKEMDAMYFIADQVQASRIRNPDDFKPFPRPVVPAEAERKKRKERKVNSGIEEALARGAEAAKWNYL</sequence>
<feature type="region of interest" description="Disordered" evidence="1">
    <location>
        <begin position="236"/>
        <end position="255"/>
    </location>
</feature>
<evidence type="ECO:0000256" key="1">
    <source>
        <dbReference type="SAM" id="MobiDB-lite"/>
    </source>
</evidence>
<proteinExistence type="predicted"/>
<evidence type="ECO:0000313" key="3">
    <source>
        <dbReference type="Proteomes" id="UP000327317"/>
    </source>
</evidence>
<evidence type="ECO:0000313" key="2">
    <source>
        <dbReference type="EMBL" id="QFG10248.1"/>
    </source>
</evidence>
<dbReference type="KEGG" id="vg:63209960"/>
<dbReference type="RefSeq" id="YP_010013363.1">
    <property type="nucleotide sequence ID" value="NC_053511.1"/>
</dbReference>
<organism evidence="2 3">
    <name type="scientific">Mycobacterium phage DyoEdafos</name>
    <dbReference type="NCBI Taxonomy" id="2599860"/>
    <lineage>
        <taxon>Viruses</taxon>
        <taxon>Duplodnaviria</taxon>
        <taxon>Heunggongvirae</taxon>
        <taxon>Uroviricota</taxon>
        <taxon>Caudoviricetes</taxon>
        <taxon>Vilmaviridae</taxon>
        <taxon>Lclasvirinae</taxon>
        <taxon>Bromdenvirus</taxon>
        <taxon>Bromdenvirus dyoedafos</taxon>
    </lineage>
</organism>
<gene>
    <name evidence="2" type="primary">16</name>
    <name evidence="2" type="ORF">SEA_DYOEDAFOS_16</name>
</gene>
<reference evidence="2 3" key="1">
    <citation type="submission" date="2019-07" db="EMBL/GenBank/DDBJ databases">
        <authorList>
            <person name="Stoner T.H."/>
            <person name="Garlena R.A."/>
            <person name="Russell D.A."/>
            <person name="Pope W.H."/>
            <person name="Jacobs-Sera D."/>
            <person name="Hatfull G.F."/>
        </authorList>
    </citation>
    <scope>NUCLEOTIDE SEQUENCE [LARGE SCALE GENOMIC DNA]</scope>
</reference>
<dbReference type="GeneID" id="63209960"/>
<keyword evidence="3" id="KW-1185">Reference proteome</keyword>
<protein>
    <submittedName>
        <fullName evidence="2">Tail assembly chaperone</fullName>
    </submittedName>
</protein>
<accession>A0A5J6TIL9</accession>